<feature type="domain" description="CENP-V/GFA" evidence="5">
    <location>
        <begin position="8"/>
        <end position="108"/>
    </location>
</feature>
<dbReference type="PROSITE" id="PS51891">
    <property type="entry name" value="CENP_V_GFA"/>
    <property type="match status" value="1"/>
</dbReference>
<dbReference type="AlphaFoldDB" id="A0A926S502"/>
<dbReference type="GO" id="GO:0046872">
    <property type="term" value="F:metal ion binding"/>
    <property type="evidence" value="ECO:0007669"/>
    <property type="project" value="UniProtKB-KW"/>
</dbReference>
<evidence type="ECO:0000256" key="4">
    <source>
        <dbReference type="ARBA" id="ARBA00023239"/>
    </source>
</evidence>
<name>A0A926S502_9HYPH</name>
<dbReference type="PANTHER" id="PTHR33337">
    <property type="entry name" value="GFA DOMAIN-CONTAINING PROTEIN"/>
    <property type="match status" value="1"/>
</dbReference>
<accession>A0A926S502</accession>
<dbReference type="RefSeq" id="WP_190290616.1">
    <property type="nucleotide sequence ID" value="NZ_JABFCZ010000006.1"/>
</dbReference>
<evidence type="ECO:0000259" key="5">
    <source>
        <dbReference type="PROSITE" id="PS51891"/>
    </source>
</evidence>
<gene>
    <name evidence="6" type="ORF">HK439_06705</name>
</gene>
<keyword evidence="4" id="KW-0456">Lyase</keyword>
<comment type="similarity">
    <text evidence="1">Belongs to the Gfa family.</text>
</comment>
<proteinExistence type="inferred from homology"/>
<keyword evidence="3" id="KW-0862">Zinc</keyword>
<comment type="caution">
    <text evidence="6">The sequence shown here is derived from an EMBL/GenBank/DDBJ whole genome shotgun (WGS) entry which is preliminary data.</text>
</comment>
<protein>
    <submittedName>
        <fullName evidence="6">GFA family protein</fullName>
    </submittedName>
</protein>
<organism evidence="6 7">
    <name type="scientific">Roseibium aggregatum</name>
    <dbReference type="NCBI Taxonomy" id="187304"/>
    <lineage>
        <taxon>Bacteria</taxon>
        <taxon>Pseudomonadati</taxon>
        <taxon>Pseudomonadota</taxon>
        <taxon>Alphaproteobacteria</taxon>
        <taxon>Hyphomicrobiales</taxon>
        <taxon>Stappiaceae</taxon>
        <taxon>Roseibium</taxon>
    </lineage>
</organism>
<dbReference type="SUPFAM" id="SSF51316">
    <property type="entry name" value="Mss4-like"/>
    <property type="match status" value="1"/>
</dbReference>
<dbReference type="InterPro" id="IPR006913">
    <property type="entry name" value="CENP-V/GFA"/>
</dbReference>
<evidence type="ECO:0000313" key="7">
    <source>
        <dbReference type="Proteomes" id="UP000598467"/>
    </source>
</evidence>
<dbReference type="Pfam" id="PF04828">
    <property type="entry name" value="GFA"/>
    <property type="match status" value="1"/>
</dbReference>
<keyword evidence="2" id="KW-0479">Metal-binding</keyword>
<evidence type="ECO:0000256" key="2">
    <source>
        <dbReference type="ARBA" id="ARBA00022723"/>
    </source>
</evidence>
<dbReference type="EMBL" id="JABFCZ010000006">
    <property type="protein sequence ID" value="MBD1545946.1"/>
    <property type="molecule type" value="Genomic_DNA"/>
</dbReference>
<evidence type="ECO:0000256" key="1">
    <source>
        <dbReference type="ARBA" id="ARBA00005495"/>
    </source>
</evidence>
<sequence length="155" mass="17391">MNSPHPPLIGTCRCGDVRFEVSAPPVITAACHCRGCQRMTSSAYSLSAIFPESAFTITAGDPVKRGLQGPDLDHFFCPSCKTWMFTRIPALEGLINVRPTLLEDPAWTRPFMETMTSEKLSWVETPARHSFDGFPPPEDFPSLLEDFARHRDEYQ</sequence>
<dbReference type="PANTHER" id="PTHR33337:SF40">
    <property type="entry name" value="CENP-V_GFA DOMAIN-CONTAINING PROTEIN-RELATED"/>
    <property type="match status" value="1"/>
</dbReference>
<reference evidence="6" key="1">
    <citation type="submission" date="2020-05" db="EMBL/GenBank/DDBJ databases">
        <title>Identification of trans-AT polyketide cluster in two marine bacteria, producers of a novel glutaramide-containing polyketide sesbanimide D and analogs.</title>
        <authorList>
            <person name="Kacar D."/>
            <person name="Rodriguez P."/>
            <person name="Canedo L."/>
            <person name="Gonzalez E."/>
            <person name="Galan B."/>
            <person name="De La Calle F."/>
            <person name="Garcia J.L."/>
        </authorList>
    </citation>
    <scope>NUCLEOTIDE SEQUENCE</scope>
    <source>
        <strain evidence="6">PHM038</strain>
    </source>
</reference>
<dbReference type="Proteomes" id="UP000598467">
    <property type="component" value="Unassembled WGS sequence"/>
</dbReference>
<evidence type="ECO:0000256" key="3">
    <source>
        <dbReference type="ARBA" id="ARBA00022833"/>
    </source>
</evidence>
<dbReference type="GO" id="GO:0016846">
    <property type="term" value="F:carbon-sulfur lyase activity"/>
    <property type="evidence" value="ECO:0007669"/>
    <property type="project" value="InterPro"/>
</dbReference>
<dbReference type="InterPro" id="IPR011057">
    <property type="entry name" value="Mss4-like_sf"/>
</dbReference>
<dbReference type="Gene3D" id="3.90.1590.10">
    <property type="entry name" value="glutathione-dependent formaldehyde- activating enzyme (gfa)"/>
    <property type="match status" value="1"/>
</dbReference>
<evidence type="ECO:0000313" key="6">
    <source>
        <dbReference type="EMBL" id="MBD1545946.1"/>
    </source>
</evidence>